<dbReference type="GO" id="GO:0097431">
    <property type="term" value="C:mitotic spindle pole"/>
    <property type="evidence" value="ECO:0007669"/>
    <property type="project" value="TreeGrafter"/>
</dbReference>
<feature type="compositionally biased region" description="Low complexity" evidence="1">
    <location>
        <begin position="537"/>
        <end position="547"/>
    </location>
</feature>
<dbReference type="PANTHER" id="PTHR21831:SF2">
    <property type="entry name" value="MICROTUBULE-ASSOCIATED PROTEIN 10"/>
    <property type="match status" value="1"/>
</dbReference>
<dbReference type="GO" id="GO:0008017">
    <property type="term" value="F:microtubule binding"/>
    <property type="evidence" value="ECO:0007669"/>
    <property type="project" value="InterPro"/>
</dbReference>
<dbReference type="GO" id="GO:0005881">
    <property type="term" value="C:cytoplasmic microtubule"/>
    <property type="evidence" value="ECO:0007669"/>
    <property type="project" value="TreeGrafter"/>
</dbReference>
<dbReference type="InterPro" id="IPR039302">
    <property type="entry name" value="MAP10"/>
</dbReference>
<keyword evidence="3" id="KW-1185">Reference proteome</keyword>
<feature type="region of interest" description="Disordered" evidence="1">
    <location>
        <begin position="521"/>
        <end position="554"/>
    </location>
</feature>
<protein>
    <submittedName>
        <fullName evidence="4">Microtubule-associated protein 10</fullName>
    </submittedName>
</protein>
<feature type="compositionally biased region" description="Basic and acidic residues" evidence="1">
    <location>
        <begin position="416"/>
        <end position="431"/>
    </location>
</feature>
<feature type="compositionally biased region" description="Polar residues" evidence="1">
    <location>
        <begin position="352"/>
        <end position="361"/>
    </location>
</feature>
<dbReference type="CTD" id="54627"/>
<feature type="region of interest" description="Disordered" evidence="1">
    <location>
        <begin position="177"/>
        <end position="197"/>
    </location>
</feature>
<dbReference type="RefSeq" id="XP_021565649.1">
    <property type="nucleotide sequence ID" value="XM_021709974.1"/>
</dbReference>
<feature type="compositionally biased region" description="Polar residues" evidence="1">
    <location>
        <begin position="184"/>
        <end position="197"/>
    </location>
</feature>
<feature type="compositionally biased region" description="Polar residues" evidence="1">
    <location>
        <begin position="761"/>
        <end position="771"/>
    </location>
</feature>
<dbReference type="Proteomes" id="UP000189704">
    <property type="component" value="Unplaced"/>
</dbReference>
<feature type="domain" description="Microtubule-associated protein 10 C-terminal" evidence="2">
    <location>
        <begin position="245"/>
        <end position="876"/>
    </location>
</feature>
<reference evidence="4" key="1">
    <citation type="submission" date="2025-08" db="UniProtKB">
        <authorList>
            <consortium name="RefSeq"/>
        </authorList>
    </citation>
    <scope>IDENTIFICATION</scope>
</reference>
<feature type="region of interest" description="Disordered" evidence="1">
    <location>
        <begin position="405"/>
        <end position="447"/>
    </location>
</feature>
<dbReference type="KEGG" id="csyr:103255097"/>
<dbReference type="GO" id="GO:0031122">
    <property type="term" value="P:cytoplasmic microtubule organization"/>
    <property type="evidence" value="ECO:0007669"/>
    <property type="project" value="TreeGrafter"/>
</dbReference>
<proteinExistence type="predicted"/>
<dbReference type="GO" id="GO:0005813">
    <property type="term" value="C:centrosome"/>
    <property type="evidence" value="ECO:0007669"/>
    <property type="project" value="TreeGrafter"/>
</dbReference>
<name>A0A3Q0DML9_CARSF</name>
<dbReference type="Pfam" id="PF14925">
    <property type="entry name" value="HPHLAWLY"/>
    <property type="match status" value="1"/>
</dbReference>
<dbReference type="GeneID" id="103255097"/>
<dbReference type="PANTHER" id="PTHR21831">
    <property type="entry name" value="MICROTUBULE-ASSOCIATED PROTEIN 10"/>
    <property type="match status" value="1"/>
</dbReference>
<evidence type="ECO:0000256" key="1">
    <source>
        <dbReference type="SAM" id="MobiDB-lite"/>
    </source>
</evidence>
<dbReference type="OrthoDB" id="69809at2759"/>
<evidence type="ECO:0000313" key="4">
    <source>
        <dbReference type="RefSeq" id="XP_021565649.1"/>
    </source>
</evidence>
<feature type="region of interest" description="Disordered" evidence="1">
    <location>
        <begin position="275"/>
        <end position="361"/>
    </location>
</feature>
<feature type="region of interest" description="Disordered" evidence="1">
    <location>
        <begin position="689"/>
        <end position="718"/>
    </location>
</feature>
<dbReference type="AlphaFoldDB" id="A0A3Q0DML9"/>
<dbReference type="InterPro" id="IPR026679">
    <property type="entry name" value="MAP10_C-term"/>
</dbReference>
<dbReference type="GO" id="GO:0030496">
    <property type="term" value="C:midbody"/>
    <property type="evidence" value="ECO:0007669"/>
    <property type="project" value="TreeGrafter"/>
</dbReference>
<gene>
    <name evidence="4" type="primary">MAP10</name>
</gene>
<evidence type="ECO:0000313" key="3">
    <source>
        <dbReference type="Proteomes" id="UP000189704"/>
    </source>
</evidence>
<dbReference type="GO" id="GO:1990023">
    <property type="term" value="C:mitotic spindle midzone"/>
    <property type="evidence" value="ECO:0007669"/>
    <property type="project" value="TreeGrafter"/>
</dbReference>
<feature type="region of interest" description="Disordered" evidence="1">
    <location>
        <begin position="752"/>
        <end position="773"/>
    </location>
</feature>
<accession>A0A3Q0DML9</accession>
<evidence type="ECO:0000259" key="2">
    <source>
        <dbReference type="Pfam" id="PF14925"/>
    </source>
</evidence>
<organism evidence="3 4">
    <name type="scientific">Carlito syrichta</name>
    <name type="common">Philippine tarsier</name>
    <name type="synonym">Tarsius syrichta</name>
    <dbReference type="NCBI Taxonomy" id="1868482"/>
    <lineage>
        <taxon>Eukaryota</taxon>
        <taxon>Metazoa</taxon>
        <taxon>Chordata</taxon>
        <taxon>Craniata</taxon>
        <taxon>Vertebrata</taxon>
        <taxon>Euteleostomi</taxon>
        <taxon>Mammalia</taxon>
        <taxon>Eutheria</taxon>
        <taxon>Euarchontoglires</taxon>
        <taxon>Primates</taxon>
        <taxon>Haplorrhini</taxon>
        <taxon>Tarsiiformes</taxon>
        <taxon>Tarsiidae</taxon>
        <taxon>Carlito</taxon>
    </lineage>
</organism>
<sequence length="877" mass="96261">MFPQGLTQWAFPMCSRHSYAYGNSGPFSKRGATVGRHGLCNVGAKKPRPRSSWNEGDESGHSVVEGLGTWPGVCLLVCPCVGELAEGPRPPGRRPIWGGKGLRTACWLPSLAWDGDGSPDSLRGASQINPTGRPHYMGTAAIKTRPQNHTICSLPLTASALSSLSVLLQVWTLKTAHSEHSNKQARNAQQRPKTTAQTVCGRLKGAASTPQGQEDVEEAVSRCRAHAGNVGSVERGKTGSVTWARAGGSRDVSPIREDVTESDLEANTFCPPPLYYTRSTQEKPPPAPGKITIEPQMNGEEELDGASPEKRLTGSPAHGSSLKHRNSAIPERPPVPINSPPSQDMGAASPTCHPQTEPNRTGTIRQLPLLNALLVELSLLYDQPVASPTHIHPHLAWLYRTEDKKGPESSKFTCQSERKKDKLSVGEREKSASLQHKKNQVKNCTKSKCSEKNSGALQKRVPKGRLLYGLTNTLRLRLKQTNPGMLVVHEKREQYRKTQAKILSTGLGIPSSKVKMLSFAEQSQKPQLPENGDLDSDSSFAESSDTSRQISGVFDDPSITKEVKQCAVEKKTVDCGKKRTLNDSLVETVSPANSIIPERFTHTDTLGGKAETKAQNLCVFKQDAVVDKFVTVKEIDNKQTKTRDDDFADVSENIPGKNNYYENISELKYSDDFTSPCYSEDFCATEDTSRSLQAHDSSSEAENAKHSQYTSKSSEARLSIKKNSSEESYIFSPPFSAGSPVHSYRSRVLKTQDRSLEEVPSISTSDLSSSHWTEEKENQIDQSSMHNSKVTKRGQDISAKLKTRTDCKYSEKSKLSWASQVSSYLPSNLPELELNVLESNTLGHFEEDSVDFGSLNTSQQCKDMCELVINKLPGYTM</sequence>
<dbReference type="GO" id="GO:0051256">
    <property type="term" value="P:mitotic spindle midzone assembly"/>
    <property type="evidence" value="ECO:0007669"/>
    <property type="project" value="TreeGrafter"/>
</dbReference>
<dbReference type="GO" id="GO:0032467">
    <property type="term" value="P:positive regulation of cytokinesis"/>
    <property type="evidence" value="ECO:0007669"/>
    <property type="project" value="TreeGrafter"/>
</dbReference>